<feature type="chain" id="PRO_5043016861" evidence="2">
    <location>
        <begin position="24"/>
        <end position="192"/>
    </location>
</feature>
<protein>
    <submittedName>
        <fullName evidence="3">Uncharacterized protein</fullName>
    </submittedName>
</protein>
<dbReference type="Proteomes" id="UP001302126">
    <property type="component" value="Unassembled WGS sequence"/>
</dbReference>
<evidence type="ECO:0000256" key="2">
    <source>
        <dbReference type="SAM" id="SignalP"/>
    </source>
</evidence>
<gene>
    <name evidence="3" type="ORF">QBC35DRAFT_495950</name>
</gene>
<comment type="caution">
    <text evidence="3">The sequence shown here is derived from an EMBL/GenBank/DDBJ whole genome shotgun (WGS) entry which is preliminary data.</text>
</comment>
<sequence>MLSAKLSGAAILLAAVSNDIVNAESGSTSKAAVVYVTVHPNPNSLPQVNWTTVALSTVTVFNNLKPEAPPPSTVTIYSSPEAPPQSTVTFTPDQASQGSELTLFPPAGNTVFVNGSLPPNGTALVSESIPTANLTWTTSATLTTAAPEQSETSGNHSGAATTSTKNAAAEPAALIRRSVKAMVVGFLFALML</sequence>
<feature type="region of interest" description="Disordered" evidence="1">
    <location>
        <begin position="144"/>
        <end position="166"/>
    </location>
</feature>
<evidence type="ECO:0000313" key="3">
    <source>
        <dbReference type="EMBL" id="KAK4188624.1"/>
    </source>
</evidence>
<feature type="signal peptide" evidence="2">
    <location>
        <begin position="1"/>
        <end position="23"/>
    </location>
</feature>
<name>A0AAN6WUZ7_9PEZI</name>
<keyword evidence="2" id="KW-0732">Signal</keyword>
<organism evidence="3 4">
    <name type="scientific">Podospora australis</name>
    <dbReference type="NCBI Taxonomy" id="1536484"/>
    <lineage>
        <taxon>Eukaryota</taxon>
        <taxon>Fungi</taxon>
        <taxon>Dikarya</taxon>
        <taxon>Ascomycota</taxon>
        <taxon>Pezizomycotina</taxon>
        <taxon>Sordariomycetes</taxon>
        <taxon>Sordariomycetidae</taxon>
        <taxon>Sordariales</taxon>
        <taxon>Podosporaceae</taxon>
        <taxon>Podospora</taxon>
    </lineage>
</organism>
<reference evidence="3" key="2">
    <citation type="submission" date="2023-05" db="EMBL/GenBank/DDBJ databases">
        <authorList>
            <consortium name="Lawrence Berkeley National Laboratory"/>
            <person name="Steindorff A."/>
            <person name="Hensen N."/>
            <person name="Bonometti L."/>
            <person name="Westerberg I."/>
            <person name="Brannstrom I.O."/>
            <person name="Guillou S."/>
            <person name="Cros-Aarteil S."/>
            <person name="Calhoun S."/>
            <person name="Haridas S."/>
            <person name="Kuo A."/>
            <person name="Mondo S."/>
            <person name="Pangilinan J."/>
            <person name="Riley R."/>
            <person name="Labutti K."/>
            <person name="Andreopoulos B."/>
            <person name="Lipzen A."/>
            <person name="Chen C."/>
            <person name="Yanf M."/>
            <person name="Daum C."/>
            <person name="Ng V."/>
            <person name="Clum A."/>
            <person name="Ohm R."/>
            <person name="Martin F."/>
            <person name="Silar P."/>
            <person name="Natvig D."/>
            <person name="Lalanne C."/>
            <person name="Gautier V."/>
            <person name="Ament-Velasquez S.L."/>
            <person name="Kruys A."/>
            <person name="Hutchinson M.I."/>
            <person name="Powell A.J."/>
            <person name="Barry K."/>
            <person name="Miller A.N."/>
            <person name="Grigoriev I.V."/>
            <person name="Debuchy R."/>
            <person name="Gladieux P."/>
            <person name="Thoren M.H."/>
            <person name="Johannesson H."/>
        </authorList>
    </citation>
    <scope>NUCLEOTIDE SEQUENCE</scope>
    <source>
        <strain evidence="3">PSN309</strain>
    </source>
</reference>
<reference evidence="3" key="1">
    <citation type="journal article" date="2023" name="Mol. Phylogenet. Evol.">
        <title>Genome-scale phylogeny and comparative genomics of the fungal order Sordariales.</title>
        <authorList>
            <person name="Hensen N."/>
            <person name="Bonometti L."/>
            <person name="Westerberg I."/>
            <person name="Brannstrom I.O."/>
            <person name="Guillou S."/>
            <person name="Cros-Aarteil S."/>
            <person name="Calhoun S."/>
            <person name="Haridas S."/>
            <person name="Kuo A."/>
            <person name="Mondo S."/>
            <person name="Pangilinan J."/>
            <person name="Riley R."/>
            <person name="LaButti K."/>
            <person name="Andreopoulos B."/>
            <person name="Lipzen A."/>
            <person name="Chen C."/>
            <person name="Yan M."/>
            <person name="Daum C."/>
            <person name="Ng V."/>
            <person name="Clum A."/>
            <person name="Steindorff A."/>
            <person name="Ohm R.A."/>
            <person name="Martin F."/>
            <person name="Silar P."/>
            <person name="Natvig D.O."/>
            <person name="Lalanne C."/>
            <person name="Gautier V."/>
            <person name="Ament-Velasquez S.L."/>
            <person name="Kruys A."/>
            <person name="Hutchinson M.I."/>
            <person name="Powell A.J."/>
            <person name="Barry K."/>
            <person name="Miller A.N."/>
            <person name="Grigoriev I.V."/>
            <person name="Debuchy R."/>
            <person name="Gladieux P."/>
            <person name="Hiltunen Thoren M."/>
            <person name="Johannesson H."/>
        </authorList>
    </citation>
    <scope>NUCLEOTIDE SEQUENCE</scope>
    <source>
        <strain evidence="3">PSN309</strain>
    </source>
</reference>
<proteinExistence type="predicted"/>
<keyword evidence="4" id="KW-1185">Reference proteome</keyword>
<dbReference type="AlphaFoldDB" id="A0AAN6WUZ7"/>
<dbReference type="EMBL" id="MU864386">
    <property type="protein sequence ID" value="KAK4188624.1"/>
    <property type="molecule type" value="Genomic_DNA"/>
</dbReference>
<evidence type="ECO:0000256" key="1">
    <source>
        <dbReference type="SAM" id="MobiDB-lite"/>
    </source>
</evidence>
<feature type="compositionally biased region" description="Polar residues" evidence="1">
    <location>
        <begin position="147"/>
        <end position="166"/>
    </location>
</feature>
<evidence type="ECO:0000313" key="4">
    <source>
        <dbReference type="Proteomes" id="UP001302126"/>
    </source>
</evidence>
<accession>A0AAN6WUZ7</accession>